<keyword evidence="3" id="KW-0963">Cytoplasm</keyword>
<protein>
    <recommendedName>
        <fullName evidence="11">Protein EDS1</fullName>
    </recommendedName>
</protein>
<dbReference type="InterPro" id="IPR044214">
    <property type="entry name" value="EDS1-like"/>
</dbReference>
<dbReference type="EMBL" id="FN594950">
    <property type="protein sequence ID" value="CBI15111.3"/>
    <property type="molecule type" value="Genomic_DNA"/>
</dbReference>
<evidence type="ECO:0000256" key="2">
    <source>
        <dbReference type="ARBA" id="ARBA00004496"/>
    </source>
</evidence>
<dbReference type="GO" id="GO:0005634">
    <property type="term" value="C:nucleus"/>
    <property type="evidence" value="ECO:0007669"/>
    <property type="project" value="UniProtKB-SubCell"/>
</dbReference>
<dbReference type="AlphaFoldDB" id="D7SI01"/>
<keyword evidence="5" id="KW-0611">Plant defense</keyword>
<evidence type="ECO:0000256" key="3">
    <source>
        <dbReference type="ARBA" id="ARBA00022490"/>
    </source>
</evidence>
<dbReference type="Gene3D" id="3.40.50.1820">
    <property type="entry name" value="alpha/beta hydrolase"/>
    <property type="match status" value="1"/>
</dbReference>
<dbReference type="SUPFAM" id="SSF53474">
    <property type="entry name" value="alpha/beta-Hydrolases"/>
    <property type="match status" value="1"/>
</dbReference>
<dbReference type="InterPro" id="IPR041266">
    <property type="entry name" value="EDS1_EP"/>
</dbReference>
<dbReference type="PANTHER" id="PTHR47090">
    <property type="entry name" value="PROTEIN EDS1-RELATED"/>
    <property type="match status" value="1"/>
</dbReference>
<dbReference type="ExpressionAtlas" id="D7SI01">
    <property type="expression patterns" value="baseline and differential"/>
</dbReference>
<evidence type="ECO:0000259" key="8">
    <source>
        <dbReference type="Pfam" id="PF18117"/>
    </source>
</evidence>
<dbReference type="STRING" id="29760.D7SI01"/>
<evidence type="ECO:0000313" key="9">
    <source>
        <dbReference type="EMBL" id="CBI15111.3"/>
    </source>
</evidence>
<dbReference type="OrthoDB" id="426718at2759"/>
<dbReference type="Pfam" id="PF01764">
    <property type="entry name" value="Lipase_3"/>
    <property type="match status" value="1"/>
</dbReference>
<keyword evidence="6" id="KW-0539">Nucleus</keyword>
<dbReference type="GO" id="GO:0005737">
    <property type="term" value="C:cytoplasm"/>
    <property type="evidence" value="ECO:0007669"/>
    <property type="project" value="UniProtKB-SubCell"/>
</dbReference>
<dbReference type="OMA" id="DRIFCHA"/>
<proteinExistence type="predicted"/>
<evidence type="ECO:0000313" key="10">
    <source>
        <dbReference type="Proteomes" id="UP000009183"/>
    </source>
</evidence>
<dbReference type="ESTHER" id="vitvi-d7si01">
    <property type="family name" value="Plant_lipase_EDS1-like"/>
</dbReference>
<keyword evidence="10" id="KW-1185">Reference proteome</keyword>
<evidence type="ECO:0000256" key="6">
    <source>
        <dbReference type="ARBA" id="ARBA00023242"/>
    </source>
</evidence>
<dbReference type="InterPro" id="IPR002921">
    <property type="entry name" value="Fungal_lipase-type"/>
</dbReference>
<gene>
    <name evidence="9" type="ordered locus">VIT_17s0000g07420</name>
</gene>
<sequence length="637" mass="72185">MANKPLTLLPTGYKSSCSVTASNHTQREKICTENMGETLGDRIGLSDEVINAAASLAMKAHDCTGKPFLRKKGLPVTVFAFAGSWLPDDWCAQPPFGETKMDTSNFPSLKSLGDDGVALVNGSFLRRFNAIQSSLAKKVKKVIGEKKQVVFTGYSSGAPVAILATLYLLEKSEPNQSPPRCVTFGSPLVGDRIFCHAVRREKWSDHFIHFVMRYDVIPRIMLGPSSTEHKQILDLFNPGSESFRKHTDSSLGLYSSVMRNASMVANYDACNFMGCKIPALETLRNFIELSPYRPFGTYIFFSGSGKPVVVRNPNAVLQMLFYYAQWSQEEDAEAAKKGLNEHLAYQLKKLQSLGKQNVVYLDHLEELPVSSDGSPATVNTTLNDLGLSTQAMLCLQATGELEKRKSRNQDKIINDYKQKIEGELRKLSKYKEKAETCGLGYYDSFKLQEKEDDFQANVSRLVLAGYWDEMMEMLKAYELPDEFEKSHDFIRLGTDYRRTVEPLDIANFYRHAKDEETGFYVNKGTRPKRYRYIQNWLEHAEKKPSGSRSESCFWAEVEDLRIKTRSNGSSPEIKQKVQQLGQNLIKWIDDESLGKDVLLENSTFVKWWKPLPPEPLFTSKMIFFLSVCKILFPVLNM</sequence>
<evidence type="ECO:0000256" key="1">
    <source>
        <dbReference type="ARBA" id="ARBA00004123"/>
    </source>
</evidence>
<dbReference type="FunCoup" id="D7SI01">
    <property type="interactions" value="775"/>
</dbReference>
<dbReference type="PaxDb" id="29760-VIT_17s0000g07420.t01"/>
<keyword evidence="4" id="KW-0378">Hydrolase</keyword>
<dbReference type="GO" id="GO:0016787">
    <property type="term" value="F:hydrolase activity"/>
    <property type="evidence" value="ECO:0007669"/>
    <property type="project" value="UniProtKB-KW"/>
</dbReference>
<dbReference type="GO" id="GO:0009862">
    <property type="term" value="P:systemic acquired resistance, salicylic acid mediated signaling pathway"/>
    <property type="evidence" value="ECO:0000318"/>
    <property type="project" value="GO_Central"/>
</dbReference>
<reference evidence="10" key="1">
    <citation type="journal article" date="2007" name="Nature">
        <title>The grapevine genome sequence suggests ancestral hexaploidization in major angiosperm phyla.</title>
        <authorList>
            <consortium name="The French-Italian Public Consortium for Grapevine Genome Characterization."/>
            <person name="Jaillon O."/>
            <person name="Aury J.-M."/>
            <person name="Noel B."/>
            <person name="Policriti A."/>
            <person name="Clepet C."/>
            <person name="Casagrande A."/>
            <person name="Choisne N."/>
            <person name="Aubourg S."/>
            <person name="Vitulo N."/>
            <person name="Jubin C."/>
            <person name="Vezzi A."/>
            <person name="Legeai F."/>
            <person name="Hugueney P."/>
            <person name="Dasilva C."/>
            <person name="Horner D."/>
            <person name="Mica E."/>
            <person name="Jublot D."/>
            <person name="Poulain J."/>
            <person name="Bruyere C."/>
            <person name="Billault A."/>
            <person name="Segurens B."/>
            <person name="Gouyvenoux M."/>
            <person name="Ugarte E."/>
            <person name="Cattonaro F."/>
            <person name="Anthouard V."/>
            <person name="Vico V."/>
            <person name="Del Fabbro C."/>
            <person name="Alaux M."/>
            <person name="Di Gaspero G."/>
            <person name="Dumas V."/>
            <person name="Felice N."/>
            <person name="Paillard S."/>
            <person name="Juman I."/>
            <person name="Moroldo M."/>
            <person name="Scalabrin S."/>
            <person name="Canaguier A."/>
            <person name="Le Clainche I."/>
            <person name="Malacrida G."/>
            <person name="Durand E."/>
            <person name="Pesole G."/>
            <person name="Laucou V."/>
            <person name="Chatelet P."/>
            <person name="Merdinoglu D."/>
            <person name="Delledonne M."/>
            <person name="Pezzotti M."/>
            <person name="Lecharny A."/>
            <person name="Scarpelli C."/>
            <person name="Artiguenave F."/>
            <person name="Pe M.E."/>
            <person name="Valle G."/>
            <person name="Morgante M."/>
            <person name="Caboche M."/>
            <person name="Adam-Blondon A.-F."/>
            <person name="Weissenbach J."/>
            <person name="Quetier F."/>
            <person name="Wincker P."/>
        </authorList>
    </citation>
    <scope>NUCLEOTIDE SEQUENCE [LARGE SCALE GENOMIC DNA]</scope>
    <source>
        <strain evidence="10">cv. Pinot noir / PN40024</strain>
    </source>
</reference>
<dbReference type="eggNOG" id="ENOG502QR4E">
    <property type="taxonomic scope" value="Eukaryota"/>
</dbReference>
<name>D7SI01_VITVI</name>
<dbReference type="InterPro" id="IPR029058">
    <property type="entry name" value="AB_hydrolase_fold"/>
</dbReference>
<evidence type="ECO:0000256" key="5">
    <source>
        <dbReference type="ARBA" id="ARBA00022821"/>
    </source>
</evidence>
<dbReference type="Pfam" id="PF18117">
    <property type="entry name" value="EDS1_EP"/>
    <property type="match status" value="1"/>
</dbReference>
<feature type="domain" description="EDS1 EP" evidence="8">
    <location>
        <begin position="426"/>
        <end position="609"/>
    </location>
</feature>
<dbReference type="HOGENOM" id="CLU_016367_1_0_1"/>
<dbReference type="InParanoid" id="D7SI01"/>
<dbReference type="PANTHER" id="PTHR47090:SF2">
    <property type="entry name" value="PROTEIN EDS1-RELATED"/>
    <property type="match status" value="1"/>
</dbReference>
<feature type="domain" description="Fungal lipase-type" evidence="7">
    <location>
        <begin position="78"/>
        <end position="221"/>
    </location>
</feature>
<evidence type="ECO:0008006" key="11">
    <source>
        <dbReference type="Google" id="ProtNLM"/>
    </source>
</evidence>
<evidence type="ECO:0000259" key="7">
    <source>
        <dbReference type="Pfam" id="PF01764"/>
    </source>
</evidence>
<organism evidence="9 10">
    <name type="scientific">Vitis vinifera</name>
    <name type="common">Grape</name>
    <dbReference type="NCBI Taxonomy" id="29760"/>
    <lineage>
        <taxon>Eukaryota</taxon>
        <taxon>Viridiplantae</taxon>
        <taxon>Streptophyta</taxon>
        <taxon>Embryophyta</taxon>
        <taxon>Tracheophyta</taxon>
        <taxon>Spermatophyta</taxon>
        <taxon>Magnoliopsida</taxon>
        <taxon>eudicotyledons</taxon>
        <taxon>Gunneridae</taxon>
        <taxon>Pentapetalae</taxon>
        <taxon>rosids</taxon>
        <taxon>Vitales</taxon>
        <taxon>Vitaceae</taxon>
        <taxon>Viteae</taxon>
        <taxon>Vitis</taxon>
    </lineage>
</organism>
<evidence type="ECO:0000256" key="4">
    <source>
        <dbReference type="ARBA" id="ARBA00022801"/>
    </source>
</evidence>
<comment type="subcellular location">
    <subcellularLocation>
        <location evidence="2">Cytoplasm</location>
    </subcellularLocation>
    <subcellularLocation>
        <location evidence="1">Nucleus</location>
    </subcellularLocation>
</comment>
<dbReference type="Proteomes" id="UP000009183">
    <property type="component" value="Chromosome 17"/>
</dbReference>
<dbReference type="GO" id="GO:0006629">
    <property type="term" value="P:lipid metabolic process"/>
    <property type="evidence" value="ECO:0007669"/>
    <property type="project" value="InterPro"/>
</dbReference>
<accession>D7SI01</accession>